<accession>A0A2Z7CVK5</accession>
<name>A0A2Z7CVK5_9LAMI</name>
<keyword evidence="3 8" id="KW-0812">Transmembrane</keyword>
<evidence type="ECO:0000256" key="2">
    <source>
        <dbReference type="ARBA" id="ARBA00006574"/>
    </source>
</evidence>
<keyword evidence="4 8" id="KW-0611">Plant defense</keyword>
<feature type="transmembrane region" description="Helical" evidence="9">
    <location>
        <begin position="335"/>
        <end position="358"/>
    </location>
</feature>
<sequence length="509" mass="58369">MAGENSGESATLETTPTWAVATVCFVLISASLLIEHGLHLLAKYLNRKRRNSLLQALNEVKSDLLLLGFISLFLTVLAKPIAGICIPESTAETFLPCGSITIDDEREESKCQQQGKASLLSRVGVQQLQMLIFFLAFFHVMSSFLTFSLGTAKMKRWERWEAETRTLEFQFSHDPRRFQFVHQTSFGKRHLKFWSEPRFLRLLGCFLRQFYGSVNKVDYFTLRHGFIAAHFSERTTFDFQKCIKRGLDKDFRVVVGMRLWIWVFSVLFIFLHANVFRSYFWLPFIPLVMLLVVGTKLQGIITKMCLDTNDVSRVVVGSLLVRPSDHFFWFDRPKFLLHLVHFIAFQNSFQVAFFTWSWYKFGLRTCFHRKTEDIVIKLAMGVVIPILSGYVTMPLYALVTQMGTSMGNSVFPEEVVGGLKRWHAKAKRNLARRNNYDLGRPSLEGSLDASPSFATLDASMSLDLGHSSDDDSIELQIDIEEGEIVDVTQLQECRKSESFEGFQSSRLKL</sequence>
<comment type="subcellular location">
    <subcellularLocation>
        <location evidence="1 8">Membrane</location>
        <topology evidence="1 8">Multi-pass membrane protein</topology>
    </subcellularLocation>
</comment>
<evidence type="ECO:0000256" key="6">
    <source>
        <dbReference type="ARBA" id="ARBA00023136"/>
    </source>
</evidence>
<proteinExistence type="inferred from homology"/>
<dbReference type="EMBL" id="KQ992022">
    <property type="protein sequence ID" value="KZV51112.1"/>
    <property type="molecule type" value="Genomic_DNA"/>
</dbReference>
<keyword evidence="5 8" id="KW-1133">Transmembrane helix</keyword>
<evidence type="ECO:0000256" key="1">
    <source>
        <dbReference type="ARBA" id="ARBA00004141"/>
    </source>
</evidence>
<protein>
    <recommendedName>
        <fullName evidence="8">MLO-like protein</fullName>
    </recommendedName>
</protein>
<organism evidence="10 11">
    <name type="scientific">Dorcoceras hygrometricum</name>
    <dbReference type="NCBI Taxonomy" id="472368"/>
    <lineage>
        <taxon>Eukaryota</taxon>
        <taxon>Viridiplantae</taxon>
        <taxon>Streptophyta</taxon>
        <taxon>Embryophyta</taxon>
        <taxon>Tracheophyta</taxon>
        <taxon>Spermatophyta</taxon>
        <taxon>Magnoliopsida</taxon>
        <taxon>eudicotyledons</taxon>
        <taxon>Gunneridae</taxon>
        <taxon>Pentapetalae</taxon>
        <taxon>asterids</taxon>
        <taxon>lamiids</taxon>
        <taxon>Lamiales</taxon>
        <taxon>Gesneriaceae</taxon>
        <taxon>Didymocarpoideae</taxon>
        <taxon>Trichosporeae</taxon>
        <taxon>Loxocarpinae</taxon>
        <taxon>Dorcoceras</taxon>
    </lineage>
</organism>
<evidence type="ECO:0000313" key="11">
    <source>
        <dbReference type="Proteomes" id="UP000250235"/>
    </source>
</evidence>
<dbReference type="OrthoDB" id="1388414at2759"/>
<comment type="domain">
    <text evidence="8">The C-terminus contains a calmodulin-binding domain, which binds calmodulin in a calcium-dependent fashion.</text>
</comment>
<evidence type="ECO:0000256" key="3">
    <source>
        <dbReference type="ARBA" id="ARBA00022692"/>
    </source>
</evidence>
<gene>
    <name evidence="8" type="primary">MLO</name>
    <name evidence="10" type="ORF">F511_01904</name>
</gene>
<dbReference type="Pfam" id="PF03094">
    <property type="entry name" value="Mlo"/>
    <property type="match status" value="2"/>
</dbReference>
<dbReference type="PANTHER" id="PTHR31942">
    <property type="entry name" value="MLO-LIKE PROTEIN 1"/>
    <property type="match status" value="1"/>
</dbReference>
<evidence type="ECO:0000256" key="7">
    <source>
        <dbReference type="ARBA" id="ARBA00023265"/>
    </source>
</evidence>
<keyword evidence="8" id="KW-0112">Calmodulin-binding</keyword>
<dbReference type="GO" id="GO:0016020">
    <property type="term" value="C:membrane"/>
    <property type="evidence" value="ECO:0007669"/>
    <property type="project" value="UniProtKB-SubCell"/>
</dbReference>
<keyword evidence="6 8" id="KW-0472">Membrane</keyword>
<feature type="transmembrane region" description="Helical" evidence="9">
    <location>
        <begin position="18"/>
        <end position="42"/>
    </location>
</feature>
<comment type="function">
    <text evidence="8">May be involved in modulation of pathogen defense and leaf cell death.</text>
</comment>
<dbReference type="Proteomes" id="UP000250235">
    <property type="component" value="Unassembled WGS sequence"/>
</dbReference>
<dbReference type="PANTHER" id="PTHR31942:SF72">
    <property type="entry name" value="MLO-LIKE PROTEIN"/>
    <property type="match status" value="1"/>
</dbReference>
<evidence type="ECO:0000256" key="4">
    <source>
        <dbReference type="ARBA" id="ARBA00022821"/>
    </source>
</evidence>
<feature type="transmembrane region" description="Helical" evidence="9">
    <location>
        <begin position="253"/>
        <end position="273"/>
    </location>
</feature>
<evidence type="ECO:0000313" key="10">
    <source>
        <dbReference type="EMBL" id="KZV51112.1"/>
    </source>
</evidence>
<dbReference type="AlphaFoldDB" id="A0A2Z7CVK5"/>
<feature type="transmembrane region" description="Helical" evidence="9">
    <location>
        <begin position="63"/>
        <end position="82"/>
    </location>
</feature>
<keyword evidence="11" id="KW-1185">Reference proteome</keyword>
<feature type="transmembrane region" description="Helical" evidence="9">
    <location>
        <begin position="378"/>
        <end position="399"/>
    </location>
</feature>
<dbReference type="InterPro" id="IPR004326">
    <property type="entry name" value="Mlo"/>
</dbReference>
<dbReference type="GO" id="GO:0006952">
    <property type="term" value="P:defense response"/>
    <property type="evidence" value="ECO:0007669"/>
    <property type="project" value="UniProtKB-KW"/>
</dbReference>
<reference evidence="10 11" key="1">
    <citation type="journal article" date="2015" name="Proc. Natl. Acad. Sci. U.S.A.">
        <title>The resurrection genome of Boea hygrometrica: A blueprint for survival of dehydration.</title>
        <authorList>
            <person name="Xiao L."/>
            <person name="Yang G."/>
            <person name="Zhang L."/>
            <person name="Yang X."/>
            <person name="Zhao S."/>
            <person name="Ji Z."/>
            <person name="Zhou Q."/>
            <person name="Hu M."/>
            <person name="Wang Y."/>
            <person name="Chen M."/>
            <person name="Xu Y."/>
            <person name="Jin H."/>
            <person name="Xiao X."/>
            <person name="Hu G."/>
            <person name="Bao F."/>
            <person name="Hu Y."/>
            <person name="Wan P."/>
            <person name="Li L."/>
            <person name="Deng X."/>
            <person name="Kuang T."/>
            <person name="Xiang C."/>
            <person name="Zhu J.K."/>
            <person name="Oliver M.J."/>
            <person name="He Y."/>
        </authorList>
    </citation>
    <scope>NUCLEOTIDE SEQUENCE [LARGE SCALE GENOMIC DNA]</scope>
    <source>
        <strain evidence="11">cv. XS01</strain>
    </source>
</reference>
<evidence type="ECO:0000256" key="8">
    <source>
        <dbReference type="RuleBase" id="RU280816"/>
    </source>
</evidence>
<keyword evidence="7 8" id="KW-0568">Pathogenesis-related protein</keyword>
<comment type="similarity">
    <text evidence="2 8">Belongs to the MLO family.</text>
</comment>
<dbReference type="GO" id="GO:0005516">
    <property type="term" value="F:calmodulin binding"/>
    <property type="evidence" value="ECO:0007669"/>
    <property type="project" value="UniProtKB-KW"/>
</dbReference>
<feature type="transmembrane region" description="Helical" evidence="9">
    <location>
        <begin position="128"/>
        <end position="149"/>
    </location>
</feature>
<evidence type="ECO:0000256" key="5">
    <source>
        <dbReference type="ARBA" id="ARBA00022989"/>
    </source>
</evidence>
<evidence type="ECO:0000256" key="9">
    <source>
        <dbReference type="SAM" id="Phobius"/>
    </source>
</evidence>